<evidence type="ECO:0000256" key="1">
    <source>
        <dbReference type="SAM" id="MobiDB-lite"/>
    </source>
</evidence>
<feature type="region of interest" description="Disordered" evidence="1">
    <location>
        <begin position="1"/>
        <end position="43"/>
    </location>
</feature>
<dbReference type="Proteomes" id="UP000030765">
    <property type="component" value="Unassembled WGS sequence"/>
</dbReference>
<feature type="compositionally biased region" description="Polar residues" evidence="1">
    <location>
        <begin position="10"/>
        <end position="23"/>
    </location>
</feature>
<feature type="compositionally biased region" description="Basic and acidic residues" evidence="1">
    <location>
        <begin position="27"/>
        <end position="37"/>
    </location>
</feature>
<evidence type="ECO:0000313" key="4">
    <source>
        <dbReference type="Proteomes" id="UP000030765"/>
    </source>
</evidence>
<accession>A0A084WJF2</accession>
<dbReference type="VEuPathDB" id="VectorBase:ASIC018617"/>
<dbReference type="VEuPathDB" id="VectorBase:ASIS015857"/>
<reference evidence="2 4" key="1">
    <citation type="journal article" date="2014" name="BMC Genomics">
        <title>Genome sequence of Anopheles sinensis provides insight into genetics basis of mosquito competence for malaria parasites.</title>
        <authorList>
            <person name="Zhou D."/>
            <person name="Zhang D."/>
            <person name="Ding G."/>
            <person name="Shi L."/>
            <person name="Hou Q."/>
            <person name="Ye Y."/>
            <person name="Xu Y."/>
            <person name="Zhou H."/>
            <person name="Xiong C."/>
            <person name="Li S."/>
            <person name="Yu J."/>
            <person name="Hong S."/>
            <person name="Yu X."/>
            <person name="Zou P."/>
            <person name="Chen C."/>
            <person name="Chang X."/>
            <person name="Wang W."/>
            <person name="Lv Y."/>
            <person name="Sun Y."/>
            <person name="Ma L."/>
            <person name="Shen B."/>
            <person name="Zhu C."/>
        </authorList>
    </citation>
    <scope>NUCLEOTIDE SEQUENCE [LARGE SCALE GENOMIC DNA]</scope>
</reference>
<sequence length="82" mass="8452">MFTCGPISSAPRNSQATPTSKISGSPDDARANKERDPGSALENGVELIVPEGGNGRTALSTIQHVACCFTERADGFGFSVPA</sequence>
<gene>
    <name evidence="2" type="ORF">ZHAS_00018617</name>
</gene>
<proteinExistence type="predicted"/>
<keyword evidence="4" id="KW-1185">Reference proteome</keyword>
<dbReference type="EnsemblMetazoa" id="ASIC018617-RA">
    <property type="protein sequence ID" value="ASIC018617-PA"/>
    <property type="gene ID" value="ASIC018617"/>
</dbReference>
<organism evidence="2">
    <name type="scientific">Anopheles sinensis</name>
    <name type="common">Mosquito</name>
    <dbReference type="NCBI Taxonomy" id="74873"/>
    <lineage>
        <taxon>Eukaryota</taxon>
        <taxon>Metazoa</taxon>
        <taxon>Ecdysozoa</taxon>
        <taxon>Arthropoda</taxon>
        <taxon>Hexapoda</taxon>
        <taxon>Insecta</taxon>
        <taxon>Pterygota</taxon>
        <taxon>Neoptera</taxon>
        <taxon>Endopterygota</taxon>
        <taxon>Diptera</taxon>
        <taxon>Nematocera</taxon>
        <taxon>Culicoidea</taxon>
        <taxon>Culicidae</taxon>
        <taxon>Anophelinae</taxon>
        <taxon>Anopheles</taxon>
    </lineage>
</organism>
<evidence type="ECO:0000313" key="3">
    <source>
        <dbReference type="EnsemblMetazoa" id="ASIC018617-PA"/>
    </source>
</evidence>
<reference evidence="3" key="2">
    <citation type="submission" date="2020-05" db="UniProtKB">
        <authorList>
            <consortium name="EnsemblMetazoa"/>
        </authorList>
    </citation>
    <scope>IDENTIFICATION</scope>
</reference>
<dbReference type="AlphaFoldDB" id="A0A084WJF2"/>
<dbReference type="EMBL" id="ATLV01024023">
    <property type="status" value="NOT_ANNOTATED_CDS"/>
    <property type="molecule type" value="Genomic_DNA"/>
</dbReference>
<name>A0A084WJF2_ANOSI</name>
<protein>
    <submittedName>
        <fullName evidence="2 3">Uncharacterized protein</fullName>
    </submittedName>
</protein>
<dbReference type="EMBL" id="KE525348">
    <property type="protein sequence ID" value="KFB50346.1"/>
    <property type="molecule type" value="Genomic_DNA"/>
</dbReference>
<evidence type="ECO:0000313" key="2">
    <source>
        <dbReference type="EMBL" id="KFB50346.1"/>
    </source>
</evidence>